<dbReference type="PIRSF" id="PIRSF033239">
    <property type="entry name" value="ExoD"/>
    <property type="match status" value="1"/>
</dbReference>
<dbReference type="RefSeq" id="WP_133359149.1">
    <property type="nucleotide sequence ID" value="NZ_SMUV01000059.1"/>
</dbReference>
<feature type="transmembrane region" description="Helical" evidence="1">
    <location>
        <begin position="174"/>
        <end position="194"/>
    </location>
</feature>
<sequence length="196" mass="20527">MSGGSRPHSLTALLDALDAAATGPSVSVADMLEQIGERSFTPIILAVAVLLVSPASGIPGVPTLSALLIVLVGVQGLARRRHLWLPGALMRRRIAAGRLRRATAWLRRPAAWIDRHSHTRLRGLTRGPARLAAFTLCTLIPMMWPMLELVPFVTSIGAGAVALIAFGLLTHDGLYVLLGYAMCGAMAAAAVAVVGG</sequence>
<keyword evidence="1" id="KW-0812">Transmembrane</keyword>
<feature type="transmembrane region" description="Helical" evidence="1">
    <location>
        <begin position="43"/>
        <end position="74"/>
    </location>
</feature>
<organism evidence="2 3">
    <name type="scientific">Antarcticimicrobium luteum</name>
    <dbReference type="NCBI Taxonomy" id="2547397"/>
    <lineage>
        <taxon>Bacteria</taxon>
        <taxon>Pseudomonadati</taxon>
        <taxon>Pseudomonadota</taxon>
        <taxon>Alphaproteobacteria</taxon>
        <taxon>Rhodobacterales</taxon>
        <taxon>Paracoccaceae</taxon>
        <taxon>Antarcticimicrobium</taxon>
    </lineage>
</organism>
<keyword evidence="3" id="KW-1185">Reference proteome</keyword>
<dbReference type="EMBL" id="SMUV01000059">
    <property type="protein sequence ID" value="TDK50031.1"/>
    <property type="molecule type" value="Genomic_DNA"/>
</dbReference>
<evidence type="ECO:0000256" key="1">
    <source>
        <dbReference type="SAM" id="Phobius"/>
    </source>
</evidence>
<dbReference type="InterPro" id="IPR010331">
    <property type="entry name" value="ExoD"/>
</dbReference>
<evidence type="ECO:0000313" key="2">
    <source>
        <dbReference type="EMBL" id="TDK50031.1"/>
    </source>
</evidence>
<dbReference type="Proteomes" id="UP000295301">
    <property type="component" value="Unassembled WGS sequence"/>
</dbReference>
<gene>
    <name evidence="2" type="ORF">E1832_07660</name>
</gene>
<dbReference type="OrthoDB" id="7949130at2"/>
<dbReference type="Pfam" id="PF06055">
    <property type="entry name" value="ExoD"/>
    <property type="match status" value="1"/>
</dbReference>
<comment type="caution">
    <text evidence="2">The sequence shown here is derived from an EMBL/GenBank/DDBJ whole genome shotgun (WGS) entry which is preliminary data.</text>
</comment>
<name>A0A4R5VD46_9RHOB</name>
<accession>A0A4R5VD46</accession>
<keyword evidence="1" id="KW-1133">Transmembrane helix</keyword>
<dbReference type="PANTHER" id="PTHR41795">
    <property type="entry name" value="EXOPOLYSACCHARIDE SYNTHESIS PROTEIN"/>
    <property type="match status" value="1"/>
</dbReference>
<protein>
    <submittedName>
        <fullName evidence="2">Exopolysaccharide biosynthesis protein</fullName>
    </submittedName>
</protein>
<dbReference type="AlphaFoldDB" id="A0A4R5VD46"/>
<proteinExistence type="predicted"/>
<evidence type="ECO:0000313" key="3">
    <source>
        <dbReference type="Proteomes" id="UP000295301"/>
    </source>
</evidence>
<keyword evidence="1" id="KW-0472">Membrane</keyword>
<feature type="transmembrane region" description="Helical" evidence="1">
    <location>
        <begin position="150"/>
        <end position="169"/>
    </location>
</feature>
<reference evidence="2 3" key="1">
    <citation type="submission" date="2019-03" db="EMBL/GenBank/DDBJ databases">
        <title>Ruegeria lutea sp. nov., a novel strain, isolated from marine sediment, the Masan Bay, South Korea.</title>
        <authorList>
            <person name="Kim J."/>
            <person name="Kim D.-Y."/>
            <person name="Lee S.-S."/>
        </authorList>
    </citation>
    <scope>NUCLEOTIDE SEQUENCE [LARGE SCALE GENOMIC DNA]</scope>
    <source>
        <strain evidence="2 3">318-1</strain>
    </source>
</reference>
<dbReference type="PANTHER" id="PTHR41795:SF1">
    <property type="entry name" value="EXOPOLYSACCHARIDE SYNTHESIS PROTEIN"/>
    <property type="match status" value="1"/>
</dbReference>